<dbReference type="Proteomes" id="UP000887565">
    <property type="component" value="Unplaced"/>
</dbReference>
<evidence type="ECO:0000313" key="1">
    <source>
        <dbReference type="Proteomes" id="UP000887565"/>
    </source>
</evidence>
<reference evidence="2" key="1">
    <citation type="submission" date="2022-11" db="UniProtKB">
        <authorList>
            <consortium name="WormBaseParasite"/>
        </authorList>
    </citation>
    <scope>IDENTIFICATION</scope>
</reference>
<organism evidence="1 2">
    <name type="scientific">Romanomermis culicivorax</name>
    <name type="common">Nematode worm</name>
    <dbReference type="NCBI Taxonomy" id="13658"/>
    <lineage>
        <taxon>Eukaryota</taxon>
        <taxon>Metazoa</taxon>
        <taxon>Ecdysozoa</taxon>
        <taxon>Nematoda</taxon>
        <taxon>Enoplea</taxon>
        <taxon>Dorylaimia</taxon>
        <taxon>Mermithida</taxon>
        <taxon>Mermithoidea</taxon>
        <taxon>Mermithidae</taxon>
        <taxon>Romanomermis</taxon>
    </lineage>
</organism>
<dbReference type="WBParaSite" id="nRc.2.0.1.t09692-RA">
    <property type="protein sequence ID" value="nRc.2.0.1.t09692-RA"/>
    <property type="gene ID" value="nRc.2.0.1.g09692"/>
</dbReference>
<sequence length="115" mass="13187">MAPGLLETMVAFNDPMSPESLKSHLQAVWEKFSNKLSNSIHEKSTVKAPSMIGKLIAARIAEYPSDTKNRVMIKIMQILEEADLEKMYKQNYSDFEILIDNQMQDYAVHRQLLKA</sequence>
<dbReference type="AlphaFoldDB" id="A0A915I7F3"/>
<proteinExistence type="predicted"/>
<protein>
    <submittedName>
        <fullName evidence="2">Uncharacterized protein</fullName>
    </submittedName>
</protein>
<name>A0A915I7F3_ROMCU</name>
<keyword evidence="1" id="KW-1185">Reference proteome</keyword>
<accession>A0A915I7F3</accession>
<evidence type="ECO:0000313" key="2">
    <source>
        <dbReference type="WBParaSite" id="nRc.2.0.1.t09692-RA"/>
    </source>
</evidence>